<dbReference type="Proteomes" id="UP000831113">
    <property type="component" value="Plasmid unnamed3"/>
</dbReference>
<name>A0ABY4D4V0_9BACT</name>
<feature type="transmembrane region" description="Helical" evidence="1">
    <location>
        <begin position="12"/>
        <end position="33"/>
    </location>
</feature>
<keyword evidence="1" id="KW-0472">Membrane</keyword>
<protein>
    <submittedName>
        <fullName evidence="2">Uncharacterized protein</fullName>
    </submittedName>
</protein>
<keyword evidence="2" id="KW-0614">Plasmid</keyword>
<keyword evidence="1" id="KW-0812">Transmembrane</keyword>
<keyword evidence="1" id="KW-1133">Transmembrane helix</keyword>
<feature type="transmembrane region" description="Helical" evidence="1">
    <location>
        <begin position="39"/>
        <end position="59"/>
    </location>
</feature>
<evidence type="ECO:0000313" key="2">
    <source>
        <dbReference type="EMBL" id="UOG77541.1"/>
    </source>
</evidence>
<geneLocation type="plasmid" evidence="2 3">
    <name>unnamed3</name>
</geneLocation>
<dbReference type="EMBL" id="CP094672">
    <property type="protein sequence ID" value="UOG77541.1"/>
    <property type="molecule type" value="Genomic_DNA"/>
</dbReference>
<dbReference type="PROSITE" id="PS51257">
    <property type="entry name" value="PROKAR_LIPOPROTEIN"/>
    <property type="match status" value="1"/>
</dbReference>
<organism evidence="2 3">
    <name type="scientific">Hymenobacter tibetensis</name>
    <dbReference type="NCBI Taxonomy" id="497967"/>
    <lineage>
        <taxon>Bacteria</taxon>
        <taxon>Pseudomonadati</taxon>
        <taxon>Bacteroidota</taxon>
        <taxon>Cytophagia</taxon>
        <taxon>Cytophagales</taxon>
        <taxon>Hymenobacteraceae</taxon>
        <taxon>Hymenobacter</taxon>
    </lineage>
</organism>
<feature type="transmembrane region" description="Helical" evidence="1">
    <location>
        <begin position="80"/>
        <end position="101"/>
    </location>
</feature>
<sequence>MSARESFAWKALYTTLGMNSVGLLTIVGCNVLHWYCLGVAYYLSGALFLGVPLFILTLWGAPVGTFTHPRPPRAQRYRRLFFLNLTLVALVFLPAGIAVFFG</sequence>
<evidence type="ECO:0000256" key="1">
    <source>
        <dbReference type="SAM" id="Phobius"/>
    </source>
</evidence>
<accession>A0ABY4D4V0</accession>
<evidence type="ECO:0000313" key="3">
    <source>
        <dbReference type="Proteomes" id="UP000831113"/>
    </source>
</evidence>
<gene>
    <name evidence="2" type="ORF">MTX78_24230</name>
</gene>
<proteinExistence type="predicted"/>
<dbReference type="RefSeq" id="WP_243803405.1">
    <property type="nucleotide sequence ID" value="NZ_CP094672.1"/>
</dbReference>
<keyword evidence="3" id="KW-1185">Reference proteome</keyword>
<reference evidence="2 3" key="1">
    <citation type="submission" date="2022-03" db="EMBL/GenBank/DDBJ databases">
        <title>Hymenobactersp. isolated from the air.</title>
        <authorList>
            <person name="Won M."/>
            <person name="Kwon S.-W."/>
        </authorList>
    </citation>
    <scope>NUCLEOTIDE SEQUENCE [LARGE SCALE GENOMIC DNA]</scope>
    <source>
        <strain evidence="2 3">KACC 21982</strain>
        <plasmid evidence="2 3">unnamed3</plasmid>
    </source>
</reference>